<dbReference type="RefSeq" id="WP_138091110.1">
    <property type="nucleotide sequence ID" value="NZ_JBHTKY010000037.1"/>
</dbReference>
<sequence length="98" mass="11197">MKTNTWEKTKPIIAYLSLLLNISLIGTWAFLSLTSKDFEEASAKHNDFWMVNSTILFLIAIVAGIFSIIYFARANGILPKIFMVLQILIVLWFGWSLL</sequence>
<keyword evidence="1" id="KW-0472">Membrane</keyword>
<feature type="transmembrane region" description="Helical" evidence="1">
    <location>
        <begin position="77"/>
        <end position="95"/>
    </location>
</feature>
<organism evidence="2 3">
    <name type="scientific">Sphingobacterium daejeonense</name>
    <dbReference type="NCBI Taxonomy" id="371142"/>
    <lineage>
        <taxon>Bacteria</taxon>
        <taxon>Pseudomonadati</taxon>
        <taxon>Bacteroidota</taxon>
        <taxon>Sphingobacteriia</taxon>
        <taxon>Sphingobacteriales</taxon>
        <taxon>Sphingobacteriaceae</taxon>
        <taxon>Sphingobacterium</taxon>
    </lineage>
</organism>
<keyword evidence="1" id="KW-1133">Transmembrane helix</keyword>
<name>A0ABW3RQW9_9SPHI</name>
<keyword evidence="1" id="KW-0812">Transmembrane</keyword>
<dbReference type="Proteomes" id="UP001597205">
    <property type="component" value="Unassembled WGS sequence"/>
</dbReference>
<gene>
    <name evidence="2" type="ORF">ACFQ2C_17145</name>
</gene>
<reference evidence="3" key="1">
    <citation type="journal article" date="2019" name="Int. J. Syst. Evol. Microbiol.">
        <title>The Global Catalogue of Microorganisms (GCM) 10K type strain sequencing project: providing services to taxonomists for standard genome sequencing and annotation.</title>
        <authorList>
            <consortium name="The Broad Institute Genomics Platform"/>
            <consortium name="The Broad Institute Genome Sequencing Center for Infectious Disease"/>
            <person name="Wu L."/>
            <person name="Ma J."/>
        </authorList>
    </citation>
    <scope>NUCLEOTIDE SEQUENCE [LARGE SCALE GENOMIC DNA]</scope>
    <source>
        <strain evidence="3">CCUG 52468</strain>
    </source>
</reference>
<accession>A0ABW3RQW9</accession>
<protein>
    <submittedName>
        <fullName evidence="2">Uncharacterized protein</fullName>
    </submittedName>
</protein>
<evidence type="ECO:0000313" key="3">
    <source>
        <dbReference type="Proteomes" id="UP001597205"/>
    </source>
</evidence>
<dbReference type="EMBL" id="JBHTKY010000037">
    <property type="protein sequence ID" value="MFD1167327.1"/>
    <property type="molecule type" value="Genomic_DNA"/>
</dbReference>
<evidence type="ECO:0000313" key="2">
    <source>
        <dbReference type="EMBL" id="MFD1167327.1"/>
    </source>
</evidence>
<keyword evidence="3" id="KW-1185">Reference proteome</keyword>
<proteinExistence type="predicted"/>
<comment type="caution">
    <text evidence="2">The sequence shown here is derived from an EMBL/GenBank/DDBJ whole genome shotgun (WGS) entry which is preliminary data.</text>
</comment>
<feature type="transmembrane region" description="Helical" evidence="1">
    <location>
        <begin position="51"/>
        <end position="70"/>
    </location>
</feature>
<feature type="transmembrane region" description="Helical" evidence="1">
    <location>
        <begin position="12"/>
        <end position="31"/>
    </location>
</feature>
<evidence type="ECO:0000256" key="1">
    <source>
        <dbReference type="SAM" id="Phobius"/>
    </source>
</evidence>